<feature type="region of interest" description="Disordered" evidence="1">
    <location>
        <begin position="526"/>
        <end position="545"/>
    </location>
</feature>
<accession>A0A8W8MGN9</accession>
<feature type="compositionally biased region" description="Polar residues" evidence="1">
    <location>
        <begin position="536"/>
        <end position="545"/>
    </location>
</feature>
<sequence length="545" mass="61925">MNITGTITLFLAILPGTSYGTEDIVIGSIGVVLKKVGIVNTRISDQHHMFEIDLPIMKDVPFLLCTNGSIMNCMKEDGTPKVMTNAIRTMEQDMAYSIDILQNYVSRSFKLTSNSVRKRREAPLSFIGKLSSSIFGTASLDDLRRVTRKVNEILRRERLQAEAMDSLEDNFASLINVSNSRNESLKSLLNDTRNLIIDYSRTTQMLHKYIFSTNERMALMFMMDNVTQGFKRHINEIIDAITNLKQGYLSHILLPDNDIKYALDSAVQGVNNNDNTVSLLHRNVNFYRKKSSYVVVVSKDGTKLWITLQIPVSTLVPDTLYKVRTFQVPIHDDVEHVSFKGPGKRQRSAPLSFIGGLSRTLFGTATADDLQIVANRVNDLILRNRNITGAILSHAKNFKSYMRILNVRFQNMGNVTDSFKYKINEIRDAIIDLQKGYISEFLIPDEDFRAAIDKIIQKAAETYSNTTIVNRAVHYYRRHGSSIVRYNRRKKQLWVTVKFAVGPNSRDTLYTVTSFPVPYGKGSNHTTRIADVPDYNSHQKLNMPP</sequence>
<feature type="chain" id="PRO_5036460256" evidence="2">
    <location>
        <begin position="21"/>
        <end position="545"/>
    </location>
</feature>
<keyword evidence="2" id="KW-0732">Signal</keyword>
<dbReference type="EnsemblMetazoa" id="G32875.1">
    <property type="protein sequence ID" value="G32875.1:cds"/>
    <property type="gene ID" value="G32875"/>
</dbReference>
<evidence type="ECO:0000256" key="2">
    <source>
        <dbReference type="SAM" id="SignalP"/>
    </source>
</evidence>
<proteinExistence type="predicted"/>
<feature type="signal peptide" evidence="2">
    <location>
        <begin position="1"/>
        <end position="20"/>
    </location>
</feature>
<evidence type="ECO:0000256" key="1">
    <source>
        <dbReference type="SAM" id="MobiDB-lite"/>
    </source>
</evidence>
<keyword evidence="4" id="KW-1185">Reference proteome</keyword>
<protein>
    <submittedName>
        <fullName evidence="3">Uncharacterized protein</fullName>
    </submittedName>
</protein>
<evidence type="ECO:0000313" key="4">
    <source>
        <dbReference type="Proteomes" id="UP000005408"/>
    </source>
</evidence>
<organism evidence="3 4">
    <name type="scientific">Magallana gigas</name>
    <name type="common">Pacific oyster</name>
    <name type="synonym">Crassostrea gigas</name>
    <dbReference type="NCBI Taxonomy" id="29159"/>
    <lineage>
        <taxon>Eukaryota</taxon>
        <taxon>Metazoa</taxon>
        <taxon>Spiralia</taxon>
        <taxon>Lophotrochozoa</taxon>
        <taxon>Mollusca</taxon>
        <taxon>Bivalvia</taxon>
        <taxon>Autobranchia</taxon>
        <taxon>Pteriomorphia</taxon>
        <taxon>Ostreida</taxon>
        <taxon>Ostreoidea</taxon>
        <taxon>Ostreidae</taxon>
        <taxon>Magallana</taxon>
    </lineage>
</organism>
<evidence type="ECO:0000313" key="3">
    <source>
        <dbReference type="EnsemblMetazoa" id="G32875.1:cds"/>
    </source>
</evidence>
<dbReference type="AlphaFoldDB" id="A0A8W8MGN9"/>
<name>A0A8W8MGN9_MAGGI</name>
<reference evidence="3" key="1">
    <citation type="submission" date="2022-08" db="UniProtKB">
        <authorList>
            <consortium name="EnsemblMetazoa"/>
        </authorList>
    </citation>
    <scope>IDENTIFICATION</scope>
    <source>
        <strain evidence="3">05x7-T-G4-1.051#20</strain>
    </source>
</reference>
<dbReference type="Proteomes" id="UP000005408">
    <property type="component" value="Unassembled WGS sequence"/>
</dbReference>